<organism evidence="2 3">
    <name type="scientific">Cephus cinctus</name>
    <name type="common">Wheat stem sawfly</name>
    <dbReference type="NCBI Taxonomy" id="211228"/>
    <lineage>
        <taxon>Eukaryota</taxon>
        <taxon>Metazoa</taxon>
        <taxon>Ecdysozoa</taxon>
        <taxon>Arthropoda</taxon>
        <taxon>Hexapoda</taxon>
        <taxon>Insecta</taxon>
        <taxon>Pterygota</taxon>
        <taxon>Neoptera</taxon>
        <taxon>Endopterygota</taxon>
        <taxon>Hymenoptera</taxon>
        <taxon>Cephoidea</taxon>
        <taxon>Cephidae</taxon>
        <taxon>Cephus</taxon>
    </lineage>
</organism>
<dbReference type="RefSeq" id="XP_015606930.1">
    <property type="nucleotide sequence ID" value="XM_015751444.2"/>
</dbReference>
<protein>
    <submittedName>
        <fullName evidence="3">Uncharacterized protein LOC107273348</fullName>
    </submittedName>
</protein>
<gene>
    <name evidence="3" type="primary">LOC107273348</name>
</gene>
<name>A0AAJ7CC64_CEPCN</name>
<feature type="region of interest" description="Disordered" evidence="1">
    <location>
        <begin position="61"/>
        <end position="85"/>
    </location>
</feature>
<dbReference type="AlphaFoldDB" id="A0AAJ7CC64"/>
<keyword evidence="2" id="KW-1185">Reference proteome</keyword>
<proteinExistence type="predicted"/>
<sequence length="163" mass="17781">MALTIALPLSGIEPEHFYALGVRLLYDQGVRTLTGQGPASPSTGSESSGFSSCFAPSVDSSTPIITPGSSRPDTPNEDPIRPSGKMTQAIKVVYGERDILNLGANIREPSWQLRSPMMPSCNLTILMANRSIYCRLGKYALTEDYPTRNCKDCGFREPSPYLF</sequence>
<evidence type="ECO:0000313" key="3">
    <source>
        <dbReference type="RefSeq" id="XP_015606930.1"/>
    </source>
</evidence>
<dbReference type="GeneID" id="107273348"/>
<dbReference type="KEGG" id="ccin:107273348"/>
<reference evidence="3" key="1">
    <citation type="submission" date="2025-08" db="UniProtKB">
        <authorList>
            <consortium name="RefSeq"/>
        </authorList>
    </citation>
    <scope>IDENTIFICATION</scope>
</reference>
<evidence type="ECO:0000256" key="1">
    <source>
        <dbReference type="SAM" id="MobiDB-lite"/>
    </source>
</evidence>
<accession>A0AAJ7CC64</accession>
<dbReference type="Proteomes" id="UP000694920">
    <property type="component" value="Unplaced"/>
</dbReference>
<feature type="compositionally biased region" description="Polar residues" evidence="1">
    <location>
        <begin position="61"/>
        <end position="73"/>
    </location>
</feature>
<evidence type="ECO:0000313" key="2">
    <source>
        <dbReference type="Proteomes" id="UP000694920"/>
    </source>
</evidence>